<dbReference type="GO" id="GO:0016818">
    <property type="term" value="F:hydrolase activity, acting on acid anhydrides, in phosphorus-containing anhydrides"/>
    <property type="evidence" value="ECO:0007669"/>
    <property type="project" value="InterPro"/>
</dbReference>
<dbReference type="SUPFAM" id="SSF52540">
    <property type="entry name" value="P-loop containing nucleoside triphosphate hydrolases"/>
    <property type="match status" value="2"/>
</dbReference>
<accession>A0A173UUZ5</accession>
<dbReference type="GO" id="GO:0043139">
    <property type="term" value="F:5'-3' DNA helicase activity"/>
    <property type="evidence" value="ECO:0007669"/>
    <property type="project" value="UniProtKB-EC"/>
</dbReference>
<dbReference type="OrthoDB" id="9765586at2"/>
<keyword evidence="3" id="KW-0547">Nucleotide-binding</keyword>
<keyword evidence="11" id="KW-0234">DNA repair</keyword>
<keyword evidence="6 15" id="KW-0347">Helicase</keyword>
<evidence type="ECO:0000256" key="12">
    <source>
        <dbReference type="ARBA" id="ARBA00023235"/>
    </source>
</evidence>
<dbReference type="RefSeq" id="WP_055183295.1">
    <property type="nucleotide sequence ID" value="NZ_CYYC01000046.1"/>
</dbReference>
<evidence type="ECO:0000313" key="16">
    <source>
        <dbReference type="Proteomes" id="UP000095390"/>
    </source>
</evidence>
<dbReference type="PANTHER" id="PTHR11472:SF34">
    <property type="entry name" value="REGULATOR OF TELOMERE ELONGATION HELICASE 1"/>
    <property type="match status" value="1"/>
</dbReference>
<dbReference type="Gene3D" id="1.10.30.20">
    <property type="entry name" value="Bacterial XPD DNA helicase, FeS cluster domain"/>
    <property type="match status" value="1"/>
</dbReference>
<evidence type="ECO:0000256" key="2">
    <source>
        <dbReference type="ARBA" id="ARBA00022723"/>
    </source>
</evidence>
<dbReference type="Pfam" id="PF06733">
    <property type="entry name" value="DEAD_2"/>
    <property type="match status" value="1"/>
</dbReference>
<dbReference type="GO" id="GO:0003677">
    <property type="term" value="F:DNA binding"/>
    <property type="evidence" value="ECO:0007669"/>
    <property type="project" value="UniProtKB-KW"/>
</dbReference>
<keyword evidence="12" id="KW-0413">Isomerase</keyword>
<evidence type="ECO:0000256" key="6">
    <source>
        <dbReference type="ARBA" id="ARBA00022806"/>
    </source>
</evidence>
<keyword evidence="5" id="KW-0378">Hydrolase</keyword>
<gene>
    <name evidence="15" type="ORF">ERS852578_02712</name>
</gene>
<evidence type="ECO:0000256" key="7">
    <source>
        <dbReference type="ARBA" id="ARBA00022840"/>
    </source>
</evidence>
<dbReference type="PROSITE" id="PS51193">
    <property type="entry name" value="HELICASE_ATP_BIND_2"/>
    <property type="match status" value="1"/>
</dbReference>
<keyword evidence="10" id="KW-0238">DNA-binding</keyword>
<dbReference type="InterPro" id="IPR006555">
    <property type="entry name" value="ATP-dep_Helicase_C"/>
</dbReference>
<dbReference type="InterPro" id="IPR027417">
    <property type="entry name" value="P-loop_NTPase"/>
</dbReference>
<evidence type="ECO:0000256" key="8">
    <source>
        <dbReference type="ARBA" id="ARBA00023004"/>
    </source>
</evidence>
<protein>
    <submittedName>
        <fullName evidence="15">Bifunctional ATP-dependent DNA helicase/DNA polymerase III subunit epsilon</fullName>
    </submittedName>
</protein>
<evidence type="ECO:0000256" key="1">
    <source>
        <dbReference type="ARBA" id="ARBA00022485"/>
    </source>
</evidence>
<dbReference type="Gene3D" id="3.40.50.300">
    <property type="entry name" value="P-loop containing nucleotide triphosphate hydrolases"/>
    <property type="match status" value="2"/>
</dbReference>
<dbReference type="InterPro" id="IPR014013">
    <property type="entry name" value="Helic_SF1/SF2_ATP-bd_DinG/Rad3"/>
</dbReference>
<dbReference type="Gene3D" id="3.90.320.10">
    <property type="match status" value="1"/>
</dbReference>
<dbReference type="PANTHER" id="PTHR11472">
    <property type="entry name" value="DNA REPAIR DEAD HELICASE RAD3/XP-D SUBFAMILY MEMBER"/>
    <property type="match status" value="1"/>
</dbReference>
<dbReference type="Pfam" id="PF13307">
    <property type="entry name" value="Helicase_C_2"/>
    <property type="match status" value="1"/>
</dbReference>
<organism evidence="15 16">
    <name type="scientific">Anaerobutyricum hallii</name>
    <dbReference type="NCBI Taxonomy" id="39488"/>
    <lineage>
        <taxon>Bacteria</taxon>
        <taxon>Bacillati</taxon>
        <taxon>Bacillota</taxon>
        <taxon>Clostridia</taxon>
        <taxon>Lachnospirales</taxon>
        <taxon>Lachnospiraceae</taxon>
        <taxon>Anaerobutyricum</taxon>
    </lineage>
</organism>
<dbReference type="InterPro" id="IPR045028">
    <property type="entry name" value="DinG/Rad3-like"/>
</dbReference>
<dbReference type="Proteomes" id="UP000095390">
    <property type="component" value="Unassembled WGS sequence"/>
</dbReference>
<name>A0A173UUZ5_9FIRM</name>
<dbReference type="GO" id="GO:0006281">
    <property type="term" value="P:DNA repair"/>
    <property type="evidence" value="ECO:0007669"/>
    <property type="project" value="UniProtKB-KW"/>
</dbReference>
<keyword evidence="1" id="KW-0004">4Fe-4S</keyword>
<keyword evidence="2" id="KW-0479">Metal-binding</keyword>
<evidence type="ECO:0000256" key="10">
    <source>
        <dbReference type="ARBA" id="ARBA00023125"/>
    </source>
</evidence>
<evidence type="ECO:0000259" key="14">
    <source>
        <dbReference type="PROSITE" id="PS51193"/>
    </source>
</evidence>
<dbReference type="GO" id="GO:0046872">
    <property type="term" value="F:metal ion binding"/>
    <property type="evidence" value="ECO:0007669"/>
    <property type="project" value="UniProtKB-KW"/>
</dbReference>
<dbReference type="SMART" id="SM00488">
    <property type="entry name" value="DEXDc2"/>
    <property type="match status" value="1"/>
</dbReference>
<dbReference type="AlphaFoldDB" id="A0A173UUZ5"/>
<evidence type="ECO:0000256" key="11">
    <source>
        <dbReference type="ARBA" id="ARBA00023204"/>
    </source>
</evidence>
<dbReference type="InterPro" id="IPR011604">
    <property type="entry name" value="PDDEXK-like_dom_sf"/>
</dbReference>
<dbReference type="InterPro" id="IPR010614">
    <property type="entry name" value="RAD3-like_helicase_DEAD"/>
</dbReference>
<sequence length="848" mass="98143">MLSYQKGVVKTSVRHLVEFLFRGGDITTGSSVSASPEAMLEGSRLHRKIQRGQKATYQSEVPLKMEWQEEGYDLVLEGRADGIDKTEVNKDRLSDVDGMNQTESDEEKLQHVIGMNQTESDEEKLQHVIGMNQIESNEEKLTYVDEIKCVYRDVEEIEEADILHLAQAKCYAYMYGVKQDLEKIGVQITYCHLETEQIKRIFYCYTMGELSLWFAEVLDAYRMWAAYYVEAREKRNASIQALQFPFSFRPGQKKMTAIAYQAMENKKHIFLQAPTGVGKTISTLYPALKELGAEKAENIFYLTAKTITRTVAEDTIKLLKKQGLFLSAVTITAKEKICIQEEMQCNPESCERAKGHFDRINEALYALLTAECEISRENILLFAEKYKVCPYELSFEAAVWADCIICDYNYVFDPHVNRKSLIEGSLRQNIYLIDEAHNLLDRAREMYSADIAKSDFKVPKKYFKDRNRFLFKKLGNCVMALRKLEKQAQDGTRFSLHENVDAMYFPIFHLIGPLEEYLADHDNFSEREEIVEFYFKLTHFYMMLDSMDSGYEIYSEKRGRDFLLRLFCVNPSDKLEEYIENSRSSIFFSATLLPVQYYRQLLGGNRFEAYQIASPFAKENRLLAITEDVTSRYTRRGEWEYGKMIRYLELCLEKKAGNYMIFFPSYEMLTSVYGMAEQSNLALVSEIIVQEPSMEERSREAFLEKFREQSGKPLIGFCVLGSIFSEGIDLTGNSLIGVLIVGTGLPQICNEREVIRAYFDRQQKKGYDYAYRYPGMNKVLQAAGRVIRTAEDVGTILLMDERFLERDNQSLLPEEWESYYAVNRNNCGQVLENFWNGLDNDKVAEAES</sequence>
<keyword evidence="4" id="KW-0227">DNA damage</keyword>
<proteinExistence type="inferred from homology"/>
<keyword evidence="7" id="KW-0067">ATP-binding</keyword>
<evidence type="ECO:0000256" key="3">
    <source>
        <dbReference type="ARBA" id="ARBA00022741"/>
    </source>
</evidence>
<keyword evidence="8" id="KW-0408">Iron</keyword>
<dbReference type="SMART" id="SM00491">
    <property type="entry name" value="HELICc2"/>
    <property type="match status" value="1"/>
</dbReference>
<dbReference type="GO" id="GO:0051539">
    <property type="term" value="F:4 iron, 4 sulfur cluster binding"/>
    <property type="evidence" value="ECO:0007669"/>
    <property type="project" value="UniProtKB-KW"/>
</dbReference>
<evidence type="ECO:0000256" key="5">
    <source>
        <dbReference type="ARBA" id="ARBA00022801"/>
    </source>
</evidence>
<dbReference type="InterPro" id="IPR006554">
    <property type="entry name" value="Helicase-like_DEXD_c2"/>
</dbReference>
<feature type="domain" description="Helicase ATP-binding" evidence="14">
    <location>
        <begin position="238"/>
        <end position="491"/>
    </location>
</feature>
<dbReference type="Gene3D" id="1.10.275.40">
    <property type="match status" value="1"/>
</dbReference>
<evidence type="ECO:0000256" key="13">
    <source>
        <dbReference type="ARBA" id="ARBA00038058"/>
    </source>
</evidence>
<comment type="similarity">
    <text evidence="13">Belongs to the helicase family. DinG subfamily.</text>
</comment>
<evidence type="ECO:0000256" key="4">
    <source>
        <dbReference type="ARBA" id="ARBA00022763"/>
    </source>
</evidence>
<reference evidence="15 16" key="1">
    <citation type="submission" date="2015-09" db="EMBL/GenBank/DDBJ databases">
        <authorList>
            <consortium name="Pathogen Informatics"/>
        </authorList>
    </citation>
    <scope>NUCLEOTIDE SEQUENCE [LARGE SCALE GENOMIC DNA]</scope>
    <source>
        <strain evidence="15 16">2789STDY5834966</strain>
    </source>
</reference>
<dbReference type="EMBL" id="CYYC01000046">
    <property type="protein sequence ID" value="CUN18210.1"/>
    <property type="molecule type" value="Genomic_DNA"/>
</dbReference>
<keyword evidence="9" id="KW-0411">Iron-sulfur</keyword>
<evidence type="ECO:0000313" key="15">
    <source>
        <dbReference type="EMBL" id="CUN18210.1"/>
    </source>
</evidence>
<dbReference type="GO" id="GO:0005524">
    <property type="term" value="F:ATP binding"/>
    <property type="evidence" value="ECO:0007669"/>
    <property type="project" value="UniProtKB-KW"/>
</dbReference>
<dbReference type="InterPro" id="IPR042493">
    <property type="entry name" value="XPD_DNA_FeS"/>
</dbReference>
<evidence type="ECO:0000256" key="9">
    <source>
        <dbReference type="ARBA" id="ARBA00023014"/>
    </source>
</evidence>